<dbReference type="InterPro" id="IPR000276">
    <property type="entry name" value="GPCR_Rhodpsn"/>
</dbReference>
<keyword evidence="5 9" id="KW-0472">Membrane</keyword>
<dbReference type="Proteomes" id="UP001529510">
    <property type="component" value="Unassembled WGS sequence"/>
</dbReference>
<evidence type="ECO:0000259" key="10">
    <source>
        <dbReference type="PROSITE" id="PS50262"/>
    </source>
</evidence>
<comment type="caution">
    <text evidence="11">The sequence shown here is derived from an EMBL/GenBank/DDBJ whole genome shotgun (WGS) entry which is preliminary data.</text>
</comment>
<evidence type="ECO:0000256" key="3">
    <source>
        <dbReference type="ARBA" id="ARBA00022989"/>
    </source>
</evidence>
<evidence type="ECO:0000256" key="9">
    <source>
        <dbReference type="SAM" id="Phobius"/>
    </source>
</evidence>
<sequence>FVVSKHVTCKVFSTLPITCAQMASSTEMALSEVTMSTMSNYNSVHVFPTNFTDEYDYYTLHDATEDMTLLPRSNIYIPVLYIIMFLTGFLGNLFVIMVIGKRRKRNKRLVDTFVMNLALADLVFVFTLPLWAAAAYYEEWPFGVAMCKISSFIIAVNRFSNIFFLTCMSVDRYLAVVRLLDSQFLRSSNCVQITCGVVWIISLFLGIPSLVYRQLVDDTSCSEDTKSPFVQGMNLLTIFLTFLLPVLILCLCYGSILVNLRRHCHTAANSRAEARRRHSVKIVFAIIAAFLISWLPFNLFKTIQVIILIRTGDLSGETREIVISGLTLSCCLAFLNSCVNPAIYFFLDQHFRRRALNLCFSCLGQGDLNHSYVSSNSLSNGTSETYSGNTSTRGRLFSLTLKE</sequence>
<feature type="transmembrane region" description="Helical" evidence="9">
    <location>
        <begin position="75"/>
        <end position="100"/>
    </location>
</feature>
<feature type="transmembrane region" description="Helical" evidence="9">
    <location>
        <begin position="149"/>
        <end position="170"/>
    </location>
</feature>
<dbReference type="SUPFAM" id="SSF81321">
    <property type="entry name" value="Family A G protein-coupled receptor-like"/>
    <property type="match status" value="1"/>
</dbReference>
<feature type="transmembrane region" description="Helical" evidence="9">
    <location>
        <begin position="282"/>
        <end position="309"/>
    </location>
</feature>
<evidence type="ECO:0000256" key="5">
    <source>
        <dbReference type="ARBA" id="ARBA00023136"/>
    </source>
</evidence>
<dbReference type="PANTHER" id="PTHR10489">
    <property type="entry name" value="CELL ADHESION MOLECULE"/>
    <property type="match status" value="1"/>
</dbReference>
<dbReference type="PANTHER" id="PTHR10489:SF954">
    <property type="entry name" value="G PROTEIN-COUPLED RECEPTOR 25"/>
    <property type="match status" value="1"/>
</dbReference>
<dbReference type="AlphaFoldDB" id="A0ABD0Q4N9"/>
<feature type="transmembrane region" description="Helical" evidence="9">
    <location>
        <begin position="321"/>
        <end position="347"/>
    </location>
</feature>
<dbReference type="PRINTS" id="PR00237">
    <property type="entry name" value="GPCRRHODOPSN"/>
</dbReference>
<keyword evidence="6 8" id="KW-0675">Receptor</keyword>
<dbReference type="PRINTS" id="PR01157">
    <property type="entry name" value="P2YPURNOCPTR"/>
</dbReference>
<dbReference type="EMBL" id="JAMKFB020000011">
    <property type="protein sequence ID" value="KAL0181202.1"/>
    <property type="molecule type" value="Genomic_DNA"/>
</dbReference>
<organism evidence="11 12">
    <name type="scientific">Cirrhinus mrigala</name>
    <name type="common">Mrigala</name>
    <dbReference type="NCBI Taxonomy" id="683832"/>
    <lineage>
        <taxon>Eukaryota</taxon>
        <taxon>Metazoa</taxon>
        <taxon>Chordata</taxon>
        <taxon>Craniata</taxon>
        <taxon>Vertebrata</taxon>
        <taxon>Euteleostomi</taxon>
        <taxon>Actinopterygii</taxon>
        <taxon>Neopterygii</taxon>
        <taxon>Teleostei</taxon>
        <taxon>Ostariophysi</taxon>
        <taxon>Cypriniformes</taxon>
        <taxon>Cyprinidae</taxon>
        <taxon>Labeoninae</taxon>
        <taxon>Labeonini</taxon>
        <taxon>Cirrhinus</taxon>
    </lineage>
</organism>
<dbReference type="Pfam" id="PF00001">
    <property type="entry name" value="7tm_1"/>
    <property type="match status" value="1"/>
</dbReference>
<evidence type="ECO:0000256" key="1">
    <source>
        <dbReference type="ARBA" id="ARBA00004141"/>
    </source>
</evidence>
<keyword evidence="12" id="KW-1185">Reference proteome</keyword>
<dbReference type="PROSITE" id="PS00237">
    <property type="entry name" value="G_PROTEIN_RECEP_F1_1"/>
    <property type="match status" value="1"/>
</dbReference>
<evidence type="ECO:0000256" key="4">
    <source>
        <dbReference type="ARBA" id="ARBA00023040"/>
    </source>
</evidence>
<feature type="domain" description="G-protein coupled receptors family 1 profile" evidence="10">
    <location>
        <begin position="91"/>
        <end position="344"/>
    </location>
</feature>
<feature type="transmembrane region" description="Helical" evidence="9">
    <location>
        <begin position="191"/>
        <end position="215"/>
    </location>
</feature>
<evidence type="ECO:0000256" key="2">
    <source>
        <dbReference type="ARBA" id="ARBA00022692"/>
    </source>
</evidence>
<evidence type="ECO:0000256" key="7">
    <source>
        <dbReference type="ARBA" id="ARBA00023224"/>
    </source>
</evidence>
<protein>
    <recommendedName>
        <fullName evidence="10">G-protein coupled receptors family 1 profile domain-containing protein</fullName>
    </recommendedName>
</protein>
<evidence type="ECO:0000313" key="11">
    <source>
        <dbReference type="EMBL" id="KAL0181202.1"/>
    </source>
</evidence>
<accession>A0ABD0Q4N9</accession>
<evidence type="ECO:0000313" key="12">
    <source>
        <dbReference type="Proteomes" id="UP001529510"/>
    </source>
</evidence>
<keyword evidence="2 8" id="KW-0812">Transmembrane</keyword>
<feature type="transmembrane region" description="Helical" evidence="9">
    <location>
        <begin position="235"/>
        <end position="261"/>
    </location>
</feature>
<name>A0ABD0Q4N9_CIRMR</name>
<dbReference type="PROSITE" id="PS50262">
    <property type="entry name" value="G_PROTEIN_RECEP_F1_2"/>
    <property type="match status" value="1"/>
</dbReference>
<comment type="similarity">
    <text evidence="8">Belongs to the G-protein coupled receptor 1 family.</text>
</comment>
<keyword evidence="7 8" id="KW-0807">Transducer</keyword>
<keyword evidence="3 9" id="KW-1133">Transmembrane helix</keyword>
<dbReference type="InterPro" id="IPR050119">
    <property type="entry name" value="CCR1-9-like"/>
</dbReference>
<dbReference type="CDD" id="cd15193">
    <property type="entry name" value="7tmA_GPR25"/>
    <property type="match status" value="1"/>
</dbReference>
<evidence type="ECO:0000256" key="6">
    <source>
        <dbReference type="ARBA" id="ARBA00023170"/>
    </source>
</evidence>
<reference evidence="11 12" key="1">
    <citation type="submission" date="2024-05" db="EMBL/GenBank/DDBJ databases">
        <title>Genome sequencing and assembly of Indian major carp, Cirrhinus mrigala (Hamilton, 1822).</title>
        <authorList>
            <person name="Mohindra V."/>
            <person name="Chowdhury L.M."/>
            <person name="Lal K."/>
            <person name="Jena J.K."/>
        </authorList>
    </citation>
    <scope>NUCLEOTIDE SEQUENCE [LARGE SCALE GENOMIC DNA]</scope>
    <source>
        <strain evidence="11">CM1030</strain>
        <tissue evidence="11">Blood</tissue>
    </source>
</reference>
<feature type="non-terminal residue" evidence="11">
    <location>
        <position position="1"/>
    </location>
</feature>
<dbReference type="GO" id="GO:0004930">
    <property type="term" value="F:G protein-coupled receptor activity"/>
    <property type="evidence" value="ECO:0007669"/>
    <property type="project" value="UniProtKB-KW"/>
</dbReference>
<feature type="transmembrane region" description="Helical" evidence="9">
    <location>
        <begin position="112"/>
        <end position="137"/>
    </location>
</feature>
<gene>
    <name evidence="11" type="ORF">M9458_023608</name>
</gene>
<dbReference type="InterPro" id="IPR017452">
    <property type="entry name" value="GPCR_Rhodpsn_7TM"/>
</dbReference>
<evidence type="ECO:0000256" key="8">
    <source>
        <dbReference type="RuleBase" id="RU000688"/>
    </source>
</evidence>
<keyword evidence="4 8" id="KW-0297">G-protein coupled receptor</keyword>
<dbReference type="GO" id="GO:0016020">
    <property type="term" value="C:membrane"/>
    <property type="evidence" value="ECO:0007669"/>
    <property type="project" value="UniProtKB-SubCell"/>
</dbReference>
<dbReference type="Gene3D" id="1.20.1070.10">
    <property type="entry name" value="Rhodopsin 7-helix transmembrane proteins"/>
    <property type="match status" value="1"/>
</dbReference>
<comment type="subcellular location">
    <subcellularLocation>
        <location evidence="1">Membrane</location>
        <topology evidence="1">Multi-pass membrane protein</topology>
    </subcellularLocation>
</comment>
<proteinExistence type="inferred from homology"/>